<evidence type="ECO:0000313" key="2">
    <source>
        <dbReference type="Proteomes" id="UP001302429"/>
    </source>
</evidence>
<dbReference type="RefSeq" id="WP_317080115.1">
    <property type="nucleotide sequence ID" value="NZ_CP136594.1"/>
</dbReference>
<dbReference type="AlphaFoldDB" id="A0AA97F6A1"/>
<evidence type="ECO:0000313" key="1">
    <source>
        <dbReference type="EMBL" id="WOE73887.1"/>
    </source>
</evidence>
<dbReference type="KEGG" id="acoa:RB602_08395"/>
<name>A0AA97F6A1_9SPHN</name>
<dbReference type="Proteomes" id="UP001302429">
    <property type="component" value="Chromosome"/>
</dbReference>
<dbReference type="InterPro" id="IPR025515">
    <property type="entry name" value="DUF4403"/>
</dbReference>
<organism evidence="1 2">
    <name type="scientific">Alterisphingorhabdus coralli</name>
    <dbReference type="NCBI Taxonomy" id="3071408"/>
    <lineage>
        <taxon>Bacteria</taxon>
        <taxon>Pseudomonadati</taxon>
        <taxon>Pseudomonadota</taxon>
        <taxon>Alphaproteobacteria</taxon>
        <taxon>Sphingomonadales</taxon>
        <taxon>Sphingomonadaceae</taxon>
        <taxon>Alterisphingorhabdus (ex Yan et al. 2024)</taxon>
    </lineage>
</organism>
<sequence>MGNRLKKAGLVCTAAIVLGAIIYGVVGATIVGAAPRPSRISPEMLNTDRTSTVRIPVSGSLSYLAEILNAEVPQRLTTINQPKQICLKTKSKLLPDISCRLKGFVDRGRITLSGSGKTMTIAIPVNLRVEVLDIGDIIKRETVTGAMQVLMRVQPQLSRDWRTTATVDIEYRWTDEIGIDALGQRITFGSRIEPEIRKVAKKIEQRLPQLIQSLNARQKVESIWHAGFTVERAKSDPEIWVRFTPQEIGMADYVFRDGQLIVDLAVQAQTETIFGPEPEKPEKTPLPDLMEQPPARGINVQVPVYIPYDVFEKPLTDIVGMGEYRQVTLEDGTTTEARFNSIEIFGTEGGRLAIGLDVSIKSPVPLINEVEGEIWVVAKPKLDVAAKTIGISDLEVISQTDSTAFNLLAGAISAAEIDEELIAQIRYDFSDHYQEGLVKADEWLAAEPLEGFVFNGSLEGADLKELHVAPDGMVIEVWARGKGRLHYAPAEADGLVAARRARRVKREAEKAAAANAAD</sequence>
<dbReference type="Pfam" id="PF14356">
    <property type="entry name" value="DUF4403"/>
    <property type="match status" value="1"/>
</dbReference>
<protein>
    <submittedName>
        <fullName evidence="1">DUF4403 family protein</fullName>
    </submittedName>
</protein>
<gene>
    <name evidence="1" type="ORF">RB602_08395</name>
</gene>
<reference evidence="1 2" key="1">
    <citation type="submission" date="2023-10" db="EMBL/GenBank/DDBJ databases">
        <title>Complete genome sequence of a Sphingomonadaceae bacterium.</title>
        <authorList>
            <person name="Yan C."/>
        </authorList>
    </citation>
    <scope>NUCLEOTIDE SEQUENCE [LARGE SCALE GENOMIC DNA]</scope>
    <source>
        <strain evidence="1 2">SCSIO 66989</strain>
    </source>
</reference>
<keyword evidence="2" id="KW-1185">Reference proteome</keyword>
<dbReference type="EMBL" id="CP136594">
    <property type="protein sequence ID" value="WOE73887.1"/>
    <property type="molecule type" value="Genomic_DNA"/>
</dbReference>
<accession>A0AA97F6A1</accession>
<proteinExistence type="predicted"/>